<evidence type="ECO:0000313" key="3">
    <source>
        <dbReference type="Proteomes" id="UP000315750"/>
    </source>
</evidence>
<reference evidence="2 3" key="1">
    <citation type="submission" date="2019-02" db="EMBL/GenBank/DDBJ databases">
        <title>Deep-cultivation of Planctomycetes and their phenomic and genomic characterization uncovers novel biology.</title>
        <authorList>
            <person name="Wiegand S."/>
            <person name="Jogler M."/>
            <person name="Boedeker C."/>
            <person name="Pinto D."/>
            <person name="Vollmers J."/>
            <person name="Rivas-Marin E."/>
            <person name="Kohn T."/>
            <person name="Peeters S.H."/>
            <person name="Heuer A."/>
            <person name="Rast P."/>
            <person name="Oberbeckmann S."/>
            <person name="Bunk B."/>
            <person name="Jeske O."/>
            <person name="Meyerdierks A."/>
            <person name="Storesund J.E."/>
            <person name="Kallscheuer N."/>
            <person name="Luecker S."/>
            <person name="Lage O.M."/>
            <person name="Pohl T."/>
            <person name="Merkel B.J."/>
            <person name="Hornburger P."/>
            <person name="Mueller R.-W."/>
            <person name="Bruemmer F."/>
            <person name="Labrenz M."/>
            <person name="Spormann A.M."/>
            <person name="Op den Camp H."/>
            <person name="Overmann J."/>
            <person name="Amann R."/>
            <person name="Jetten M.S.M."/>
            <person name="Mascher T."/>
            <person name="Medema M.H."/>
            <person name="Devos D.P."/>
            <person name="Kaster A.-K."/>
            <person name="Ovreas L."/>
            <person name="Rohde M."/>
            <person name="Galperin M.Y."/>
            <person name="Jogler C."/>
        </authorList>
    </citation>
    <scope>NUCLEOTIDE SEQUENCE [LARGE SCALE GENOMIC DNA]</scope>
    <source>
        <strain evidence="2 3">Pan181</strain>
    </source>
</reference>
<keyword evidence="3" id="KW-1185">Reference proteome</keyword>
<dbReference type="KEGG" id="amuc:Pan181_19990"/>
<proteinExistence type="predicted"/>
<dbReference type="AlphaFoldDB" id="A0A518AM54"/>
<dbReference type="InterPro" id="IPR001943">
    <property type="entry name" value="UVR_dom"/>
</dbReference>
<gene>
    <name evidence="2" type="ORF">Pan181_19990</name>
</gene>
<dbReference type="EMBL" id="CP036278">
    <property type="protein sequence ID" value="QDU55803.1"/>
    <property type="molecule type" value="Genomic_DNA"/>
</dbReference>
<feature type="domain" description="UVR" evidence="1">
    <location>
        <begin position="218"/>
        <end position="243"/>
    </location>
</feature>
<sequence length="249" mass="28950">MTKRPQHLDDLFEEWPYEFGEVVARLVLGHDGRELLQLRIDMGILQLEVNGRPDGTHPGGELTYFDYICRLAAEEGTDFELDDRRCVEIDREFVQFYHRRIAWLALGDFDRAASDADHSLQLMDFASLHAPHQEWAEMHEQYRPFVLFHRTQAAALSALESLDPNKAISEIEDGLHQIADAYRLQGADEEDLAEDEFMLRLEDMKESLEEQYEIEPPLSKQLAEAVAREQYELAAELRDRIARHKQPRS</sequence>
<organism evidence="2 3">
    <name type="scientific">Aeoliella mucimassa</name>
    <dbReference type="NCBI Taxonomy" id="2527972"/>
    <lineage>
        <taxon>Bacteria</taxon>
        <taxon>Pseudomonadati</taxon>
        <taxon>Planctomycetota</taxon>
        <taxon>Planctomycetia</taxon>
        <taxon>Pirellulales</taxon>
        <taxon>Lacipirellulaceae</taxon>
        <taxon>Aeoliella</taxon>
    </lineage>
</organism>
<dbReference type="Proteomes" id="UP000315750">
    <property type="component" value="Chromosome"/>
</dbReference>
<accession>A0A518AM54</accession>
<evidence type="ECO:0000259" key="1">
    <source>
        <dbReference type="Pfam" id="PF02151"/>
    </source>
</evidence>
<protein>
    <submittedName>
        <fullName evidence="2">UvrB/uvrC motif protein</fullName>
    </submittedName>
</protein>
<dbReference type="OrthoDB" id="252502at2"/>
<dbReference type="RefSeq" id="WP_145246611.1">
    <property type="nucleotide sequence ID" value="NZ_CP036278.1"/>
</dbReference>
<name>A0A518AM54_9BACT</name>
<dbReference type="Pfam" id="PF02151">
    <property type="entry name" value="UVR"/>
    <property type="match status" value="1"/>
</dbReference>
<evidence type="ECO:0000313" key="2">
    <source>
        <dbReference type="EMBL" id="QDU55803.1"/>
    </source>
</evidence>